<accession>A0A1Z5K1H7</accession>
<proteinExistence type="predicted"/>
<sequence length="101" mass="12084">MANHRYTEDNSQTSFSQTSSHVETNQKRQNVSFSEDVTSFEVPPLEPALKRALFYDQHDLRRFQVQEKYRRDQEESENQLRRMRQGEPFQSLLGSRFPLFV</sequence>
<dbReference type="Proteomes" id="UP000198406">
    <property type="component" value="Unassembled WGS sequence"/>
</dbReference>
<evidence type="ECO:0000313" key="3">
    <source>
        <dbReference type="Proteomes" id="UP000198406"/>
    </source>
</evidence>
<reference evidence="2 3" key="1">
    <citation type="journal article" date="2015" name="Plant Cell">
        <title>Oil accumulation by the oleaginous diatom Fistulifera solaris as revealed by the genome and transcriptome.</title>
        <authorList>
            <person name="Tanaka T."/>
            <person name="Maeda Y."/>
            <person name="Veluchamy A."/>
            <person name="Tanaka M."/>
            <person name="Abida H."/>
            <person name="Marechal E."/>
            <person name="Bowler C."/>
            <person name="Muto M."/>
            <person name="Sunaga Y."/>
            <person name="Tanaka M."/>
            <person name="Yoshino T."/>
            <person name="Taniguchi T."/>
            <person name="Fukuda Y."/>
            <person name="Nemoto M."/>
            <person name="Matsumoto M."/>
            <person name="Wong P.S."/>
            <person name="Aburatani S."/>
            <person name="Fujibuchi W."/>
        </authorList>
    </citation>
    <scope>NUCLEOTIDE SEQUENCE [LARGE SCALE GENOMIC DNA]</scope>
    <source>
        <strain evidence="2 3">JPCC DA0580</strain>
    </source>
</reference>
<organism evidence="2 3">
    <name type="scientific">Fistulifera solaris</name>
    <name type="common">Oleaginous diatom</name>
    <dbReference type="NCBI Taxonomy" id="1519565"/>
    <lineage>
        <taxon>Eukaryota</taxon>
        <taxon>Sar</taxon>
        <taxon>Stramenopiles</taxon>
        <taxon>Ochrophyta</taxon>
        <taxon>Bacillariophyta</taxon>
        <taxon>Bacillariophyceae</taxon>
        <taxon>Bacillariophycidae</taxon>
        <taxon>Naviculales</taxon>
        <taxon>Naviculaceae</taxon>
        <taxon>Fistulifera</taxon>
    </lineage>
</organism>
<protein>
    <submittedName>
        <fullName evidence="2">Uncharacterized protein</fullName>
    </submittedName>
</protein>
<name>A0A1Z5K1H7_FISSO</name>
<evidence type="ECO:0000313" key="2">
    <source>
        <dbReference type="EMBL" id="GAX20153.1"/>
    </source>
</evidence>
<dbReference type="InParanoid" id="A0A1Z5K1H7"/>
<keyword evidence="3" id="KW-1185">Reference proteome</keyword>
<comment type="caution">
    <text evidence="2">The sequence shown here is derived from an EMBL/GenBank/DDBJ whole genome shotgun (WGS) entry which is preliminary data.</text>
</comment>
<feature type="compositionally biased region" description="Polar residues" evidence="1">
    <location>
        <begin position="9"/>
        <end position="37"/>
    </location>
</feature>
<dbReference type="AlphaFoldDB" id="A0A1Z5K1H7"/>
<dbReference type="EMBL" id="BDSP01000143">
    <property type="protein sequence ID" value="GAX20153.1"/>
    <property type="molecule type" value="Genomic_DNA"/>
</dbReference>
<feature type="region of interest" description="Disordered" evidence="1">
    <location>
        <begin position="1"/>
        <end position="37"/>
    </location>
</feature>
<feature type="region of interest" description="Disordered" evidence="1">
    <location>
        <begin position="68"/>
        <end position="87"/>
    </location>
</feature>
<gene>
    <name evidence="2" type="ORF">FisN_17Lh104</name>
</gene>
<evidence type="ECO:0000256" key="1">
    <source>
        <dbReference type="SAM" id="MobiDB-lite"/>
    </source>
</evidence>